<dbReference type="RefSeq" id="WP_141338289.1">
    <property type="nucleotide sequence ID" value="NZ_JBHMAX010000017.1"/>
</dbReference>
<proteinExistence type="predicted"/>
<comment type="caution">
    <text evidence="2">The sequence shown here is derived from an EMBL/GenBank/DDBJ whole genome shotgun (WGS) entry which is preliminary data.</text>
</comment>
<accession>A0ABV5V342</accession>
<reference evidence="2 3" key="1">
    <citation type="submission" date="2024-09" db="EMBL/GenBank/DDBJ databases">
        <authorList>
            <person name="Sun Q."/>
            <person name="Mori K."/>
        </authorList>
    </citation>
    <scope>NUCLEOTIDE SEQUENCE [LARGE SCALE GENOMIC DNA]</scope>
    <source>
        <strain evidence="2 3">JCM 12763</strain>
    </source>
</reference>
<gene>
    <name evidence="2" type="ORF">ACFFN0_09150</name>
</gene>
<sequence>MTGWAALSAPSPTWHPRTPAVGHGRIGGELSTCCPECGWELHRLLDLGTFPGADDRELPGELVTCVAFNCTWDEQFFDHADGAARPIERPARPRADWQPRPEVLPVLPVSFHPAPARWQLQDWMWSNGTQNLNRLGGAGSWIQDAIYPSCPRCRRSMPVLAQVDGLTPFDDILGWESWTEGLMYAFWCRECRVSAVSTQQT</sequence>
<evidence type="ECO:0000256" key="1">
    <source>
        <dbReference type="SAM" id="MobiDB-lite"/>
    </source>
</evidence>
<feature type="region of interest" description="Disordered" evidence="1">
    <location>
        <begin position="1"/>
        <end position="20"/>
    </location>
</feature>
<evidence type="ECO:0000313" key="3">
    <source>
        <dbReference type="Proteomes" id="UP001589613"/>
    </source>
</evidence>
<dbReference type="Proteomes" id="UP001589613">
    <property type="component" value="Unassembled WGS sequence"/>
</dbReference>
<organism evidence="2 3">
    <name type="scientific">Ornithinimicrobium kibberense</name>
    <dbReference type="NCBI Taxonomy" id="282060"/>
    <lineage>
        <taxon>Bacteria</taxon>
        <taxon>Bacillati</taxon>
        <taxon>Actinomycetota</taxon>
        <taxon>Actinomycetes</taxon>
        <taxon>Micrococcales</taxon>
        <taxon>Ornithinimicrobiaceae</taxon>
        <taxon>Ornithinimicrobium</taxon>
    </lineage>
</organism>
<protein>
    <recommendedName>
        <fullName evidence="4">DUF1963 domain-containing protein</fullName>
    </recommendedName>
</protein>
<dbReference type="EMBL" id="JBHMAX010000017">
    <property type="protein sequence ID" value="MFB9732209.1"/>
    <property type="molecule type" value="Genomic_DNA"/>
</dbReference>
<keyword evidence="3" id="KW-1185">Reference proteome</keyword>
<evidence type="ECO:0000313" key="2">
    <source>
        <dbReference type="EMBL" id="MFB9732209.1"/>
    </source>
</evidence>
<name>A0ABV5V342_9MICO</name>
<evidence type="ECO:0008006" key="4">
    <source>
        <dbReference type="Google" id="ProtNLM"/>
    </source>
</evidence>